<name>A0ABU9DKH3_9BACL</name>
<evidence type="ECO:0000313" key="4">
    <source>
        <dbReference type="Proteomes" id="UP001469365"/>
    </source>
</evidence>
<feature type="domain" description="Putative Flagellin Flp1-like" evidence="2">
    <location>
        <begin position="11"/>
        <end position="56"/>
    </location>
</feature>
<dbReference type="EMBL" id="JBBPCC010000006">
    <property type="protein sequence ID" value="MEK8128580.1"/>
    <property type="molecule type" value="Genomic_DNA"/>
</dbReference>
<evidence type="ECO:0000313" key="3">
    <source>
        <dbReference type="EMBL" id="MEK8128580.1"/>
    </source>
</evidence>
<accession>A0ABU9DKH3</accession>
<keyword evidence="1" id="KW-0472">Membrane</keyword>
<reference evidence="3 4" key="1">
    <citation type="submission" date="2024-04" db="EMBL/GenBank/DDBJ databases">
        <title>draft genome sequnece of Paenibacillus filicis.</title>
        <authorList>
            <person name="Kim D.-U."/>
        </authorList>
    </citation>
    <scope>NUCLEOTIDE SEQUENCE [LARGE SCALE GENOMIC DNA]</scope>
    <source>
        <strain evidence="3 4">KACC14197</strain>
    </source>
</reference>
<dbReference type="Proteomes" id="UP001469365">
    <property type="component" value="Unassembled WGS sequence"/>
</dbReference>
<keyword evidence="1" id="KW-0812">Transmembrane</keyword>
<evidence type="ECO:0000259" key="2">
    <source>
        <dbReference type="Pfam" id="PF16982"/>
    </source>
</evidence>
<sequence length="77" mass="8941">MGKQLKEAWLRFWKEEDGLGTLEILLIIAVLIIIAIAFRKWIMKWLGELFNKADEQLKIEKDSIRNDGDSLSPKPSK</sequence>
<organism evidence="3 4">
    <name type="scientific">Paenibacillus filicis</name>
    <dbReference type="NCBI Taxonomy" id="669464"/>
    <lineage>
        <taxon>Bacteria</taxon>
        <taxon>Bacillati</taxon>
        <taxon>Bacillota</taxon>
        <taxon>Bacilli</taxon>
        <taxon>Bacillales</taxon>
        <taxon>Paenibacillaceae</taxon>
        <taxon>Paenibacillus</taxon>
    </lineage>
</organism>
<dbReference type="InterPro" id="IPR031564">
    <property type="entry name" value="Flp1-like"/>
</dbReference>
<evidence type="ECO:0000256" key="1">
    <source>
        <dbReference type="SAM" id="Phobius"/>
    </source>
</evidence>
<gene>
    <name evidence="3" type="ORF">WMW72_11755</name>
</gene>
<keyword evidence="4" id="KW-1185">Reference proteome</keyword>
<keyword evidence="1" id="KW-1133">Transmembrane helix</keyword>
<dbReference type="Pfam" id="PF16982">
    <property type="entry name" value="Flp1_like"/>
    <property type="match status" value="1"/>
</dbReference>
<proteinExistence type="predicted"/>
<feature type="transmembrane region" description="Helical" evidence="1">
    <location>
        <begin position="20"/>
        <end position="38"/>
    </location>
</feature>
<protein>
    <submittedName>
        <fullName evidence="3">Flp1 family type IVb pilin</fullName>
    </submittedName>
</protein>
<comment type="caution">
    <text evidence="3">The sequence shown here is derived from an EMBL/GenBank/DDBJ whole genome shotgun (WGS) entry which is preliminary data.</text>
</comment>